<dbReference type="InterPro" id="IPR016496">
    <property type="entry name" value="GTPase_HflX"/>
</dbReference>
<dbReference type="InterPro" id="IPR032305">
    <property type="entry name" value="GTP-bd_M"/>
</dbReference>
<dbReference type="EMBL" id="FNGY01000009">
    <property type="protein sequence ID" value="SDN69836.1"/>
    <property type="molecule type" value="Genomic_DNA"/>
</dbReference>
<dbReference type="GO" id="GO:0005525">
    <property type="term" value="F:GTP binding"/>
    <property type="evidence" value="ECO:0007669"/>
    <property type="project" value="UniProtKB-UniRule"/>
</dbReference>
<dbReference type="InterPro" id="IPR042108">
    <property type="entry name" value="GTPase_HflX_N_sf"/>
</dbReference>
<proteinExistence type="inferred from homology"/>
<dbReference type="HAMAP" id="MF_00900">
    <property type="entry name" value="GTPase_HflX"/>
    <property type="match status" value="1"/>
</dbReference>
<feature type="binding site" evidence="7">
    <location>
        <begin position="322"/>
        <end position="325"/>
    </location>
    <ligand>
        <name>GTP</name>
        <dbReference type="ChEBI" id="CHEBI:37565"/>
    </ligand>
</feature>
<evidence type="ECO:0000256" key="4">
    <source>
        <dbReference type="ARBA" id="ARBA00022842"/>
    </source>
</evidence>
<comment type="function">
    <text evidence="6">GTPase that associates with the 50S ribosomal subunit and may have a role during protein synthesis or ribosome biogenesis.</text>
</comment>
<keyword evidence="1 6" id="KW-0963">Cytoplasm</keyword>
<feature type="binding site" evidence="7">
    <location>
        <begin position="256"/>
        <end position="259"/>
    </location>
    <ligand>
        <name>GTP</name>
        <dbReference type="ChEBI" id="CHEBI:37565"/>
    </ligand>
</feature>
<feature type="binding site" evidence="7">
    <location>
        <begin position="235"/>
        <end position="239"/>
    </location>
    <ligand>
        <name>GTP</name>
        <dbReference type="ChEBI" id="CHEBI:37565"/>
    </ligand>
</feature>
<reference evidence="11" key="1">
    <citation type="submission" date="2016-10" db="EMBL/GenBank/DDBJ databases">
        <authorList>
            <person name="Varghese N."/>
            <person name="Submissions S."/>
        </authorList>
    </citation>
    <scope>NUCLEOTIDE SEQUENCE [LARGE SCALE GENOMIC DNA]</scope>
    <source>
        <strain evidence="11">DSM 19110</strain>
    </source>
</reference>
<comment type="cofactor">
    <cofactor evidence="8">
        <name>Mg(2+)</name>
        <dbReference type="ChEBI" id="CHEBI:18420"/>
    </cofactor>
</comment>
<comment type="subunit">
    <text evidence="6">Monomer. Associates with the 50S ribosomal subunit.</text>
</comment>
<dbReference type="Pfam" id="PF13167">
    <property type="entry name" value="GTP-bdg_N"/>
    <property type="match status" value="1"/>
</dbReference>
<dbReference type="Gene3D" id="3.40.50.300">
    <property type="entry name" value="P-loop containing nucleotide triphosphate hydrolases"/>
    <property type="match status" value="1"/>
</dbReference>
<dbReference type="AlphaFoldDB" id="A0A1H0DIL5"/>
<dbReference type="Pfam" id="PF01926">
    <property type="entry name" value="MMR_HSR1"/>
    <property type="match status" value="1"/>
</dbReference>
<dbReference type="OrthoDB" id="9812272at2"/>
<feature type="binding site" evidence="7">
    <location>
        <begin position="210"/>
        <end position="217"/>
    </location>
    <ligand>
        <name>GTP</name>
        <dbReference type="ChEBI" id="CHEBI:37565"/>
    </ligand>
</feature>
<evidence type="ECO:0000256" key="6">
    <source>
        <dbReference type="HAMAP-Rule" id="MF_00900"/>
    </source>
</evidence>
<dbReference type="FunFam" id="3.40.50.11060:FF:000001">
    <property type="entry name" value="GTPase HflX"/>
    <property type="match status" value="1"/>
</dbReference>
<evidence type="ECO:0000256" key="8">
    <source>
        <dbReference type="PIRSR" id="PIRSR006809-2"/>
    </source>
</evidence>
<gene>
    <name evidence="6" type="primary">hflX</name>
    <name evidence="10" type="ORF">SAMN05421820_10910</name>
</gene>
<comment type="similarity">
    <text evidence="6">Belongs to the TRAFAC class OBG-HflX-like GTPase superfamily. HflX GTPase family.</text>
</comment>
<dbReference type="Proteomes" id="UP000183200">
    <property type="component" value="Unassembled WGS sequence"/>
</dbReference>
<feature type="binding site" evidence="8">
    <location>
        <position position="237"/>
    </location>
    <ligand>
        <name>Mg(2+)</name>
        <dbReference type="ChEBI" id="CHEBI:18420"/>
    </ligand>
</feature>
<evidence type="ECO:0000256" key="2">
    <source>
        <dbReference type="ARBA" id="ARBA00022723"/>
    </source>
</evidence>
<dbReference type="InterPro" id="IPR030394">
    <property type="entry name" value="G_HFLX_dom"/>
</dbReference>
<evidence type="ECO:0000256" key="7">
    <source>
        <dbReference type="PIRSR" id="PIRSR006809-1"/>
    </source>
</evidence>
<name>A0A1H0DIL5_9SPHI</name>
<organism evidence="10 11">
    <name type="scientific">Pedobacter steynii</name>
    <dbReference type="NCBI Taxonomy" id="430522"/>
    <lineage>
        <taxon>Bacteria</taxon>
        <taxon>Pseudomonadati</taxon>
        <taxon>Bacteroidota</taxon>
        <taxon>Sphingobacteriia</taxon>
        <taxon>Sphingobacteriales</taxon>
        <taxon>Sphingobacteriaceae</taxon>
        <taxon>Pedobacter</taxon>
    </lineage>
</organism>
<evidence type="ECO:0000256" key="1">
    <source>
        <dbReference type="ARBA" id="ARBA00022490"/>
    </source>
</evidence>
<dbReference type="CDD" id="cd01878">
    <property type="entry name" value="HflX"/>
    <property type="match status" value="1"/>
</dbReference>
<dbReference type="PROSITE" id="PS51705">
    <property type="entry name" value="G_HFLX"/>
    <property type="match status" value="1"/>
</dbReference>
<dbReference type="GO" id="GO:0005737">
    <property type="term" value="C:cytoplasm"/>
    <property type="evidence" value="ECO:0007669"/>
    <property type="project" value="UniProtKB-SubCell"/>
</dbReference>
<dbReference type="Gene3D" id="3.40.50.11060">
    <property type="entry name" value="GTPase HflX, N-terminal domain"/>
    <property type="match status" value="1"/>
</dbReference>
<dbReference type="InterPro" id="IPR027417">
    <property type="entry name" value="P-loop_NTPase"/>
</dbReference>
<dbReference type="PANTHER" id="PTHR10229">
    <property type="entry name" value="GTP-BINDING PROTEIN HFLX"/>
    <property type="match status" value="1"/>
</dbReference>
<keyword evidence="2 8" id="KW-0479">Metal-binding</keyword>
<keyword evidence="3 6" id="KW-0547">Nucleotide-binding</keyword>
<dbReference type="RefSeq" id="WP_074611265.1">
    <property type="nucleotide sequence ID" value="NZ_FNGY01000009.1"/>
</dbReference>
<evidence type="ECO:0000313" key="11">
    <source>
        <dbReference type="Proteomes" id="UP000183200"/>
    </source>
</evidence>
<dbReference type="SUPFAM" id="SSF52540">
    <property type="entry name" value="P-loop containing nucleoside triphosphate hydrolases"/>
    <property type="match status" value="1"/>
</dbReference>
<keyword evidence="11" id="KW-1185">Reference proteome</keyword>
<dbReference type="GO" id="GO:0046872">
    <property type="term" value="F:metal ion binding"/>
    <property type="evidence" value="ECO:0007669"/>
    <property type="project" value="UniProtKB-KW"/>
</dbReference>
<dbReference type="GO" id="GO:0003924">
    <property type="term" value="F:GTPase activity"/>
    <property type="evidence" value="ECO:0007669"/>
    <property type="project" value="UniProtKB-UniRule"/>
</dbReference>
<feature type="domain" description="Hflx-type G" evidence="9">
    <location>
        <begin position="204"/>
        <end position="385"/>
    </location>
</feature>
<dbReference type="STRING" id="430522.BFS30_06005"/>
<dbReference type="InterPro" id="IPR005225">
    <property type="entry name" value="Small_GTP-bd"/>
</dbReference>
<accession>A0A1H0DIL5</accession>
<dbReference type="GO" id="GO:0043022">
    <property type="term" value="F:ribosome binding"/>
    <property type="evidence" value="ECO:0007669"/>
    <property type="project" value="TreeGrafter"/>
</dbReference>
<evidence type="ECO:0000256" key="5">
    <source>
        <dbReference type="ARBA" id="ARBA00023134"/>
    </source>
</evidence>
<keyword evidence="4 8" id="KW-0460">Magnesium</keyword>
<evidence type="ECO:0000256" key="3">
    <source>
        <dbReference type="ARBA" id="ARBA00022741"/>
    </source>
</evidence>
<dbReference type="NCBIfam" id="TIGR00231">
    <property type="entry name" value="small_GTP"/>
    <property type="match status" value="1"/>
</dbReference>
<dbReference type="InterPro" id="IPR006073">
    <property type="entry name" value="GTP-bd"/>
</dbReference>
<dbReference type="Gene3D" id="6.10.250.2860">
    <property type="match status" value="1"/>
</dbReference>
<evidence type="ECO:0000259" key="9">
    <source>
        <dbReference type="PROSITE" id="PS51705"/>
    </source>
</evidence>
<protein>
    <recommendedName>
        <fullName evidence="6">GTPase HflX</fullName>
    </recommendedName>
    <alternativeName>
        <fullName evidence="6">GTP-binding protein HflX</fullName>
    </alternativeName>
</protein>
<dbReference type="InterPro" id="IPR025121">
    <property type="entry name" value="GTPase_HflX_N"/>
</dbReference>
<dbReference type="PANTHER" id="PTHR10229:SF0">
    <property type="entry name" value="GTP-BINDING PROTEIN 6-RELATED"/>
    <property type="match status" value="1"/>
</dbReference>
<dbReference type="PRINTS" id="PR00326">
    <property type="entry name" value="GTP1OBG"/>
</dbReference>
<dbReference type="PIRSF" id="PIRSF006809">
    <property type="entry name" value="GTP-binding_hflX_prd"/>
    <property type="match status" value="1"/>
</dbReference>
<dbReference type="NCBIfam" id="TIGR03156">
    <property type="entry name" value="GTP_HflX"/>
    <property type="match status" value="1"/>
</dbReference>
<feature type="binding site" evidence="8">
    <location>
        <position position="217"/>
    </location>
    <ligand>
        <name>Mg(2+)</name>
        <dbReference type="ChEBI" id="CHEBI:18420"/>
    </ligand>
</feature>
<comment type="subcellular location">
    <subcellularLocation>
        <location evidence="6">Cytoplasm</location>
    </subcellularLocation>
    <text evidence="6">May associate with membranes.</text>
</comment>
<dbReference type="FunFam" id="3.40.50.300:FF:000955">
    <property type="entry name" value="GTPase HflX"/>
    <property type="match status" value="1"/>
</dbReference>
<keyword evidence="5 6" id="KW-0342">GTP-binding</keyword>
<evidence type="ECO:0000313" key="10">
    <source>
        <dbReference type="EMBL" id="SDN69836.1"/>
    </source>
</evidence>
<sequence length="396" mass="45316">MGKQKYYDTALKPERAVLVGVIRPGETQEETKEFLDELAFLVDTAGGVVDRSFTQKMLKPDRATFVGTGKLEEIAAYVKSEEIDMVVFDDELSPSQLRNVERELQVKVLDRSNLILDIFAGRAQTAQAKTQVELAQLQYLLPRLTRLWTHLERQKGGIGMRGPGETQIESDRRMILEKISLLKSRLKLIDKQNETQRKNRAELIRVALVGYTNVGKSTIMNMLSKSEVFAENKLFATLDTTVRKVVIENLPFLLSDTVGFIRKLPHHLVECFKSTLDEVREADILLHVVDVSHANFEDQINVVNETLKELGARDKPIVMVFNKIDAYVSPEVDSEDEEKTTLTLEEFQRSWMANENAPALFISAIHKENLEEFKQLLYDKVVALHTERYPYDKLLY</sequence>
<dbReference type="Pfam" id="PF16360">
    <property type="entry name" value="GTP-bdg_M"/>
    <property type="match status" value="1"/>
</dbReference>